<dbReference type="RefSeq" id="WP_261765527.1">
    <property type="nucleotide sequence ID" value="NZ_BJYK01000004.1"/>
</dbReference>
<evidence type="ECO:0000313" key="4">
    <source>
        <dbReference type="EMBL" id="GEN79727.1"/>
    </source>
</evidence>
<dbReference type="PANTHER" id="PTHR12526:SF624">
    <property type="entry name" value="BLR6297 PROTEIN"/>
    <property type="match status" value="1"/>
</dbReference>
<sequence length="424" mass="47399">MPTDQPTDQPTDRTGARRPRVLIVVQNLSVPLDRRVWLECQALVAAGHQVSVICPRDEGQPPHRTLDGVRIHTYRPAPARSGVAGYLVEFAYSWLRTAGLSFHVARHEGFDVLQACNPPDTYWLLGRLWRLLARKRFVFDHHDLNPEVYEARFGRRGLLHRGLLALERATFATADHVISTNESYREVATTRGRVPLEHTTIVRSAPDPDRMRREAPDPALRHGREHLICYLGIMGPQDGVDRLLNAVDHLVHRMGRTDVHVGLMGFGDCLEDLRAQAHRQGLDDYVTFTGKVGPAEIGRWLSAADLGVTPDPKNPFNDKSTMNKTLEYMAYELPVVGFDLTENARSAADAAVTVRTTGTPDDDAALARAIAELLDDPERRSRMGAIGRKRVEDSLRWSAQEGPYVAVFERLAGKAPSRLRTVRG</sequence>
<feature type="domain" description="Glycosyltransferase subfamily 4-like N-terminal" evidence="3">
    <location>
        <begin position="35"/>
        <end position="202"/>
    </location>
</feature>
<dbReference type="CDD" id="cd03794">
    <property type="entry name" value="GT4_WbuB-like"/>
    <property type="match status" value="1"/>
</dbReference>
<dbReference type="SUPFAM" id="SSF53756">
    <property type="entry name" value="UDP-Glycosyltransferase/glycogen phosphorylase"/>
    <property type="match status" value="1"/>
</dbReference>
<evidence type="ECO:0000256" key="2">
    <source>
        <dbReference type="ARBA" id="ARBA00022679"/>
    </source>
</evidence>
<name>A0A511YWZ7_9CELL</name>
<evidence type="ECO:0000313" key="5">
    <source>
        <dbReference type="Proteomes" id="UP000321484"/>
    </source>
</evidence>
<organism evidence="4 5">
    <name type="scientific">Actinotalea fermentans</name>
    <dbReference type="NCBI Taxonomy" id="43671"/>
    <lineage>
        <taxon>Bacteria</taxon>
        <taxon>Bacillati</taxon>
        <taxon>Actinomycetota</taxon>
        <taxon>Actinomycetes</taxon>
        <taxon>Micrococcales</taxon>
        <taxon>Cellulomonadaceae</taxon>
        <taxon>Actinotalea</taxon>
    </lineage>
</organism>
<evidence type="ECO:0000259" key="3">
    <source>
        <dbReference type="Pfam" id="PF13579"/>
    </source>
</evidence>
<evidence type="ECO:0000256" key="1">
    <source>
        <dbReference type="ARBA" id="ARBA00022676"/>
    </source>
</evidence>
<comment type="caution">
    <text evidence="4">The sequence shown here is derived from an EMBL/GenBank/DDBJ whole genome shotgun (WGS) entry which is preliminary data.</text>
</comment>
<keyword evidence="5" id="KW-1185">Reference proteome</keyword>
<dbReference type="Proteomes" id="UP000321484">
    <property type="component" value="Unassembled WGS sequence"/>
</dbReference>
<proteinExistence type="predicted"/>
<accession>A0A511YWZ7</accession>
<dbReference type="Pfam" id="PF13692">
    <property type="entry name" value="Glyco_trans_1_4"/>
    <property type="match status" value="1"/>
</dbReference>
<dbReference type="InterPro" id="IPR028098">
    <property type="entry name" value="Glyco_trans_4-like_N"/>
</dbReference>
<dbReference type="EMBL" id="BJYK01000004">
    <property type="protein sequence ID" value="GEN79727.1"/>
    <property type="molecule type" value="Genomic_DNA"/>
</dbReference>
<dbReference type="GO" id="GO:0016757">
    <property type="term" value="F:glycosyltransferase activity"/>
    <property type="evidence" value="ECO:0007669"/>
    <property type="project" value="UniProtKB-KW"/>
</dbReference>
<dbReference type="Pfam" id="PF13579">
    <property type="entry name" value="Glyco_trans_4_4"/>
    <property type="match status" value="1"/>
</dbReference>
<dbReference type="Gene3D" id="3.40.50.2000">
    <property type="entry name" value="Glycogen Phosphorylase B"/>
    <property type="match status" value="2"/>
</dbReference>
<keyword evidence="2 4" id="KW-0808">Transferase</keyword>
<keyword evidence="1" id="KW-0328">Glycosyltransferase</keyword>
<protein>
    <submittedName>
        <fullName evidence="4">Glycosyltransferase WbuB</fullName>
    </submittedName>
</protein>
<gene>
    <name evidence="4" type="ORF">AFE02nite_14610</name>
</gene>
<dbReference type="PANTHER" id="PTHR12526">
    <property type="entry name" value="GLYCOSYLTRANSFERASE"/>
    <property type="match status" value="1"/>
</dbReference>
<dbReference type="AlphaFoldDB" id="A0A511YWZ7"/>
<reference evidence="4 5" key="1">
    <citation type="submission" date="2019-07" db="EMBL/GenBank/DDBJ databases">
        <title>Whole genome shotgun sequence of Actinotalea fermentans NBRC 105374.</title>
        <authorList>
            <person name="Hosoyama A."/>
            <person name="Uohara A."/>
            <person name="Ohji S."/>
            <person name="Ichikawa N."/>
        </authorList>
    </citation>
    <scope>NUCLEOTIDE SEQUENCE [LARGE SCALE GENOMIC DNA]</scope>
    <source>
        <strain evidence="4 5">NBRC 105374</strain>
    </source>
</reference>